<dbReference type="EMBL" id="PKTG01000012">
    <property type="protein sequence ID" value="PLX19990.1"/>
    <property type="molecule type" value="Genomic_DNA"/>
</dbReference>
<dbReference type="SMART" id="SM00852">
    <property type="entry name" value="MoCF_biosynth"/>
    <property type="match status" value="1"/>
</dbReference>
<dbReference type="InterPro" id="IPR001453">
    <property type="entry name" value="MoaB/Mog_dom"/>
</dbReference>
<evidence type="ECO:0000256" key="2">
    <source>
        <dbReference type="ARBA" id="ARBA00023150"/>
    </source>
</evidence>
<dbReference type="PROSITE" id="PS01078">
    <property type="entry name" value="MOCF_BIOSYNTHESIS_1"/>
    <property type="match status" value="1"/>
</dbReference>
<dbReference type="Proteomes" id="UP000234857">
    <property type="component" value="Unassembled WGS sequence"/>
</dbReference>
<protein>
    <recommendedName>
        <fullName evidence="3">MoaB/Mog domain-containing protein</fullName>
    </recommendedName>
</protein>
<comment type="caution">
    <text evidence="4">The sequence shown here is derived from an EMBL/GenBank/DDBJ whole genome shotgun (WGS) entry which is preliminary data.</text>
</comment>
<organism evidence="4 5">
    <name type="scientific">Muiribacterium halophilum</name>
    <dbReference type="NCBI Taxonomy" id="2053465"/>
    <lineage>
        <taxon>Bacteria</taxon>
        <taxon>Candidatus Muiribacteriota</taxon>
        <taxon>Candidatus Muiribacteriia</taxon>
        <taxon>Candidatus Muiribacteriales</taxon>
        <taxon>Candidatus Muiribacteriaceae</taxon>
        <taxon>Candidatus Muiribacterium</taxon>
    </lineage>
</organism>
<evidence type="ECO:0000313" key="4">
    <source>
        <dbReference type="EMBL" id="PLX19990.1"/>
    </source>
</evidence>
<dbReference type="InterPro" id="IPR051920">
    <property type="entry name" value="MPT_Adenylyltrnsfr/MoaC-Rel"/>
</dbReference>
<dbReference type="PANTHER" id="PTHR43764:SF1">
    <property type="entry name" value="MOLYBDOPTERIN MOLYBDOTRANSFERASE"/>
    <property type="match status" value="1"/>
</dbReference>
<dbReference type="Gene3D" id="3.40.980.10">
    <property type="entry name" value="MoaB/Mog-like domain"/>
    <property type="match status" value="1"/>
</dbReference>
<proteinExistence type="predicted"/>
<dbReference type="PANTHER" id="PTHR43764">
    <property type="entry name" value="MOLYBDENUM COFACTOR BIOSYNTHESIS"/>
    <property type="match status" value="1"/>
</dbReference>
<reference evidence="4 5" key="1">
    <citation type="submission" date="2017-11" db="EMBL/GenBank/DDBJ databases">
        <title>Genome-resolved metagenomics identifies genetic mobility, metabolic interactions, and unexpected diversity in perchlorate-reducing communities.</title>
        <authorList>
            <person name="Barnum T.P."/>
            <person name="Figueroa I.A."/>
            <person name="Carlstrom C.I."/>
            <person name="Lucas L.N."/>
            <person name="Engelbrektson A.L."/>
            <person name="Coates J.D."/>
        </authorList>
    </citation>
    <scope>NUCLEOTIDE SEQUENCE [LARGE SCALE GENOMIC DNA]</scope>
    <source>
        <strain evidence="4">BM706</strain>
    </source>
</reference>
<dbReference type="CDD" id="cd00886">
    <property type="entry name" value="MogA_MoaB"/>
    <property type="match status" value="1"/>
</dbReference>
<dbReference type="Pfam" id="PF00994">
    <property type="entry name" value="MoCF_biosynth"/>
    <property type="match status" value="1"/>
</dbReference>
<dbReference type="SUPFAM" id="SSF53218">
    <property type="entry name" value="Molybdenum cofactor biosynthesis proteins"/>
    <property type="match status" value="1"/>
</dbReference>
<dbReference type="UniPathway" id="UPA00344"/>
<accession>A0A2N5ZMS9</accession>
<dbReference type="AlphaFoldDB" id="A0A2N5ZMS9"/>
<name>A0A2N5ZMS9_MUIH1</name>
<dbReference type="InterPro" id="IPR036425">
    <property type="entry name" value="MoaB/Mog-like_dom_sf"/>
</dbReference>
<keyword evidence="2" id="KW-0501">Molybdenum cofactor biosynthesis</keyword>
<dbReference type="InterPro" id="IPR008284">
    <property type="entry name" value="MoCF_biosynth_CS"/>
</dbReference>
<dbReference type="GO" id="GO:0006777">
    <property type="term" value="P:Mo-molybdopterin cofactor biosynthetic process"/>
    <property type="evidence" value="ECO:0007669"/>
    <property type="project" value="UniProtKB-KW"/>
</dbReference>
<feature type="domain" description="MoaB/Mog" evidence="3">
    <location>
        <begin position="83"/>
        <end position="226"/>
    </location>
</feature>
<evidence type="ECO:0000313" key="5">
    <source>
        <dbReference type="Proteomes" id="UP000234857"/>
    </source>
</evidence>
<evidence type="ECO:0000256" key="1">
    <source>
        <dbReference type="ARBA" id="ARBA00005046"/>
    </source>
</evidence>
<sequence length="243" mass="26975">MLKLELKDLSIDKENADEILLGYSSESSYIELIDDSILKDRDIISINSSLYRFIKKNNLFQSISDITISDAPIKSVRLIPRFAVIVLSDSCYEGSAIDKSGLFITSHLEECGFYPDSAEIIPDEKKNLLSVYKQLLKENINLIITTGGTGLYNRDITPDTTRSFVEKEIWGIPQAIINYGLKKTPMAMLGRIFAGSIGRTLIINLPGSLKAVTEAFEVISPLRNGVLRHALEKLAGSKQKCGE</sequence>
<evidence type="ECO:0000259" key="3">
    <source>
        <dbReference type="SMART" id="SM00852"/>
    </source>
</evidence>
<dbReference type="NCBIfam" id="TIGR00177">
    <property type="entry name" value="molyb_syn"/>
    <property type="match status" value="1"/>
</dbReference>
<gene>
    <name evidence="4" type="ORF">C0601_00515</name>
</gene>
<comment type="pathway">
    <text evidence="1">Cofactor biosynthesis; molybdopterin biosynthesis.</text>
</comment>